<protein>
    <submittedName>
        <fullName evidence="2">Discoidin domain-containing protein</fullName>
    </submittedName>
</protein>
<dbReference type="InterPro" id="IPR058094">
    <property type="entry name" value="Ig-like_OmpL47-like"/>
</dbReference>
<evidence type="ECO:0000313" key="2">
    <source>
        <dbReference type="EMBL" id="MBW7452960.1"/>
    </source>
</evidence>
<dbReference type="InterPro" id="IPR008929">
    <property type="entry name" value="Chondroitin_lyas"/>
</dbReference>
<dbReference type="Gene3D" id="1.50.10.100">
    <property type="entry name" value="Chondroitin AC/alginate lyase"/>
    <property type="match status" value="1"/>
</dbReference>
<dbReference type="NCBIfam" id="NF047446">
    <property type="entry name" value="barrel_OmpL47"/>
    <property type="match status" value="1"/>
</dbReference>
<evidence type="ECO:0000259" key="1">
    <source>
        <dbReference type="Pfam" id="PF00754"/>
    </source>
</evidence>
<comment type="caution">
    <text evidence="2">The sequence shown here is derived from an EMBL/GenBank/DDBJ whole genome shotgun (WGS) entry which is preliminary data.</text>
</comment>
<reference evidence="2 3" key="1">
    <citation type="submission" date="2021-07" db="EMBL/GenBank/DDBJ databases">
        <title>Paenibacillus radiodurans sp. nov., isolated from the southeastern edge of Tengger Desert.</title>
        <authorList>
            <person name="Zhang G."/>
        </authorList>
    </citation>
    <scope>NUCLEOTIDE SEQUENCE [LARGE SCALE GENOMIC DNA]</scope>
    <source>
        <strain evidence="2 3">CCM 7311</strain>
    </source>
</reference>
<dbReference type="SUPFAM" id="SSF49785">
    <property type="entry name" value="Galactose-binding domain-like"/>
    <property type="match status" value="2"/>
</dbReference>
<name>A0ABS7BWI9_9BACL</name>
<dbReference type="Proteomes" id="UP001519887">
    <property type="component" value="Unassembled WGS sequence"/>
</dbReference>
<dbReference type="SUPFAM" id="SSF49313">
    <property type="entry name" value="Cadherin-like"/>
    <property type="match status" value="1"/>
</dbReference>
<dbReference type="Pfam" id="PF00754">
    <property type="entry name" value="F5_F8_type_C"/>
    <property type="match status" value="1"/>
</dbReference>
<dbReference type="InterPro" id="IPR015919">
    <property type="entry name" value="Cadherin-like_sf"/>
</dbReference>
<feature type="domain" description="F5/8 type C" evidence="1">
    <location>
        <begin position="1063"/>
        <end position="1164"/>
    </location>
</feature>
<proteinExistence type="predicted"/>
<evidence type="ECO:0000313" key="3">
    <source>
        <dbReference type="Proteomes" id="UP001519887"/>
    </source>
</evidence>
<sequence>MKRITAIHFRGLWKRLSAVIVTVSMVAMFAPVVAVSAAESGTEEGAGTGYIVEINETVTNGFTHPGVGVTKSILENMRTQVLEQKEPWYSYYQAMTVSATASKTVTSSNQSAVDPTKPDITAFDSQGFNSRFIADGLKAYTQSLMYYITGEEVYRANAMGIIRIWSQMDPAKYKYFTDSHIHTGIPLNRMVTAAEILRYSSSQSDELKWTEKDTADFTNNLINPVIETFQHDNNQFMNQHNYPLLGAMAGYIFTDNRARYNEAVEWATVNKTASNQGFNGSIKQLFRLVDTNAETGEKLDEPVVQQVEMGRDQAHGAGDLTNAAILSRMFLAQGTKVDPVEGTVSAQDNAVGYYEFLDDRVLAAADFFWKYMLGYDTHWVPVPFSIFPDGTVKGIYSKFSDSYRGRMNTALFWDMYYYYTYVKGVNVAEKAPYFYEAFTKRIPSNYYYQGSFRQAWESPDGGGDFWIYMPKEAESEGAKYLPKEQTSDALVEAEDRYTAFDDNTVTIQEGDAAYVRTKATEEGSKYALQNISYANRANSRLIGIKFRTDGTAVLELSKESDSAPYHTLTLPDTKGQWKYMTYDMGISHVSYGQLDGDYSLLYMNVRGAGTTVDIDHLNVRAGEQLTPPAFKAGNSDMTLFAFVGAPVNLDFSADDAGQDGVISYGLSNKPQDASFHTGTGILSWQPAQAGTYSFIAEASDGTTLAAKNVTIIVSDDRASAIEAATAIYDPDASYVTASLNHYQAVYDATMSQLANATDEAFYQQLLSLRNAAESLQLLTPVLPDDGSIDYSKIVTSTFGDAISLLVDGNDNTFPVYSLAPYPNLYHILDFGLDYKVSADSFAFEGRMNFVDRMAGSTVFGSNDGENWTRITPGQTAFTDGLATLDVADTYKDARFRYLKIHLVDPQPDVLRGSIQNLLELAEFRIYGKRYETNNKLASVSISSDQSVNGRIVLGDTAKLSIKFKEAIRNVKVSIQGQEATVSTQDNVNWTAEAVLNDKDQTGMVKFVIDYEENDGTRGEQAYSTTDNSKLYLTDESALIRNVTGIADLLDSTSGRTAAETLKQTNYLFDNNPTTNSDFRLNGGGAGGYITFDFKEGHAAALSSVELLARQDNNYARIKGAVVQGSNNLVAWKTISQEAVASADWQSITTSSQVPYRYIRIFNSNSWFGNMAELRLHGEVKAADLTPPVTTDNAPQSWINEDVKVTFHADDADSGVEATYYSVNGDERQTGNEVTLTADGTHTLVYWSVDFAGNAEEPHTVTVNVDKTAPALSVLPDKTSIWPPNHKMVKVHAELSSDDAGSGVESVALTSVSCDQPDSCQSDIEAEFGTAAVSFYLRAEKSRNYSITYTATDKAGNKTVVTVTVAVPHDQADNQ</sequence>
<dbReference type="Gene3D" id="3.30.1920.20">
    <property type="match status" value="1"/>
</dbReference>
<dbReference type="Gene3D" id="2.60.120.260">
    <property type="entry name" value="Galactose-binding domain-like"/>
    <property type="match status" value="2"/>
</dbReference>
<organism evidence="2 3">
    <name type="scientific">Paenibacillus sepulcri</name>
    <dbReference type="NCBI Taxonomy" id="359917"/>
    <lineage>
        <taxon>Bacteria</taxon>
        <taxon>Bacillati</taxon>
        <taxon>Bacillota</taxon>
        <taxon>Bacilli</taxon>
        <taxon>Bacillales</taxon>
        <taxon>Paenibacillaceae</taxon>
        <taxon>Paenibacillus</taxon>
    </lineage>
</organism>
<dbReference type="InterPro" id="IPR008979">
    <property type="entry name" value="Galactose-bd-like_sf"/>
</dbReference>
<dbReference type="SUPFAM" id="SSF48230">
    <property type="entry name" value="Chondroitin AC/alginate lyase"/>
    <property type="match status" value="1"/>
</dbReference>
<dbReference type="RefSeq" id="WP_210038685.1">
    <property type="nucleotide sequence ID" value="NZ_JBHLVU010000011.1"/>
</dbReference>
<dbReference type="InterPro" id="IPR013783">
    <property type="entry name" value="Ig-like_fold"/>
</dbReference>
<accession>A0ABS7BWI9</accession>
<dbReference type="Gene3D" id="2.60.40.10">
    <property type="entry name" value="Immunoglobulins"/>
    <property type="match status" value="2"/>
</dbReference>
<dbReference type="InterPro" id="IPR000421">
    <property type="entry name" value="FA58C"/>
</dbReference>
<keyword evidence="3" id="KW-1185">Reference proteome</keyword>
<gene>
    <name evidence="2" type="ORF">K0U00_02740</name>
</gene>
<dbReference type="EMBL" id="JAHZIK010000028">
    <property type="protein sequence ID" value="MBW7452960.1"/>
    <property type="molecule type" value="Genomic_DNA"/>
</dbReference>